<reference evidence="2" key="3">
    <citation type="journal article" date="2017" name="Nature">
        <title>Genome sequence of the progenitor of the wheat D genome Aegilops tauschii.</title>
        <authorList>
            <person name="Luo M.C."/>
            <person name="Gu Y.Q."/>
            <person name="Puiu D."/>
            <person name="Wang H."/>
            <person name="Twardziok S.O."/>
            <person name="Deal K.R."/>
            <person name="Huo N."/>
            <person name="Zhu T."/>
            <person name="Wang L."/>
            <person name="Wang Y."/>
            <person name="McGuire P.E."/>
            <person name="Liu S."/>
            <person name="Long H."/>
            <person name="Ramasamy R.K."/>
            <person name="Rodriguez J.C."/>
            <person name="Van S.L."/>
            <person name="Yuan L."/>
            <person name="Wang Z."/>
            <person name="Xia Z."/>
            <person name="Xiao L."/>
            <person name="Anderson O.D."/>
            <person name="Ouyang S."/>
            <person name="Liang Y."/>
            <person name="Zimin A.V."/>
            <person name="Pertea G."/>
            <person name="Qi P."/>
            <person name="Bennetzen J.L."/>
            <person name="Dai X."/>
            <person name="Dawson M.W."/>
            <person name="Muller H.G."/>
            <person name="Kugler K."/>
            <person name="Rivarola-Duarte L."/>
            <person name="Spannagl M."/>
            <person name="Mayer K.F.X."/>
            <person name="Lu F.H."/>
            <person name="Bevan M.W."/>
            <person name="Leroy P."/>
            <person name="Li P."/>
            <person name="You F.M."/>
            <person name="Sun Q."/>
            <person name="Liu Z."/>
            <person name="Lyons E."/>
            <person name="Wicker T."/>
            <person name="Salzberg S.L."/>
            <person name="Devos K.M."/>
            <person name="Dvorak J."/>
        </authorList>
    </citation>
    <scope>NUCLEOTIDE SEQUENCE [LARGE SCALE GENOMIC DNA]</scope>
    <source>
        <strain evidence="2">cv. AL8/78</strain>
    </source>
</reference>
<evidence type="ECO:0000256" key="1">
    <source>
        <dbReference type="ARBA" id="ARBA00010582"/>
    </source>
</evidence>
<keyword evidence="3" id="KW-1185">Reference proteome</keyword>
<name>A0A453LVT8_AEGTS</name>
<reference evidence="2" key="4">
    <citation type="submission" date="2019-03" db="UniProtKB">
        <authorList>
            <consortium name="EnsemblPlants"/>
        </authorList>
    </citation>
    <scope>IDENTIFICATION</scope>
</reference>
<dbReference type="AlphaFoldDB" id="A0A453LVT8"/>
<evidence type="ECO:0000313" key="3">
    <source>
        <dbReference type="Proteomes" id="UP000015105"/>
    </source>
</evidence>
<dbReference type="Pfam" id="PF02704">
    <property type="entry name" value="GASA"/>
    <property type="match status" value="1"/>
</dbReference>
<reference evidence="2" key="5">
    <citation type="journal article" date="2021" name="G3 (Bethesda)">
        <title>Aegilops tauschii genome assembly Aet v5.0 features greater sequence contiguity and improved annotation.</title>
        <authorList>
            <person name="Wang L."/>
            <person name="Zhu T."/>
            <person name="Rodriguez J.C."/>
            <person name="Deal K.R."/>
            <person name="Dubcovsky J."/>
            <person name="McGuire P.E."/>
            <person name="Lux T."/>
            <person name="Spannagl M."/>
            <person name="Mayer K.F.X."/>
            <person name="Baldrich P."/>
            <person name="Meyers B.C."/>
            <person name="Huo N."/>
            <person name="Gu Y.Q."/>
            <person name="Zhou H."/>
            <person name="Devos K.M."/>
            <person name="Bennetzen J.L."/>
            <person name="Unver T."/>
            <person name="Budak H."/>
            <person name="Gulick P.J."/>
            <person name="Galiba G."/>
            <person name="Kalapos B."/>
            <person name="Nelson D.R."/>
            <person name="Li P."/>
            <person name="You F.M."/>
            <person name="Luo M.C."/>
            <person name="Dvorak J."/>
        </authorList>
    </citation>
    <scope>NUCLEOTIDE SEQUENCE [LARGE SCALE GENOMIC DNA]</scope>
    <source>
        <strain evidence="2">cv. AL8/78</strain>
    </source>
</reference>
<protein>
    <submittedName>
        <fullName evidence="2">Uncharacterized protein</fullName>
    </submittedName>
</protein>
<dbReference type="Proteomes" id="UP000015105">
    <property type="component" value="Chromosome 5D"/>
</dbReference>
<reference evidence="3" key="2">
    <citation type="journal article" date="2017" name="Nat. Plants">
        <title>The Aegilops tauschii genome reveals multiple impacts of transposons.</title>
        <authorList>
            <person name="Zhao G."/>
            <person name="Zou C."/>
            <person name="Li K."/>
            <person name="Wang K."/>
            <person name="Li T."/>
            <person name="Gao L."/>
            <person name="Zhang X."/>
            <person name="Wang H."/>
            <person name="Yang Z."/>
            <person name="Liu X."/>
            <person name="Jiang W."/>
            <person name="Mao L."/>
            <person name="Kong X."/>
            <person name="Jiao Y."/>
            <person name="Jia J."/>
        </authorList>
    </citation>
    <scope>NUCLEOTIDE SEQUENCE [LARGE SCALE GENOMIC DNA]</scope>
    <source>
        <strain evidence="3">cv. AL8/78</strain>
    </source>
</reference>
<sequence length="125" mass="13250">PPAPYPQAHTNQQAAALCQSQEPQAHPEHTTMKLRPTASTVALLLFLLLASSSLRAAMAGSAFCDGKCGVRCSKAGRHDDCLKYCGICCAECNCVPSGTAGNKDECPCYRDKTTGHGARKRPKCP</sequence>
<dbReference type="PANTHER" id="PTHR23201">
    <property type="entry name" value="EXTENSIN, PROLINE-RICH PROTEIN"/>
    <property type="match status" value="1"/>
</dbReference>
<evidence type="ECO:0000313" key="2">
    <source>
        <dbReference type="EnsemblPlants" id="AET5Gv20922200.1"/>
    </source>
</evidence>
<dbReference type="PANTHER" id="PTHR23201:SF118">
    <property type="entry name" value="GIBBERELLIN STIMULATED TRANSCRIPT RELATED PROTEIN 1"/>
    <property type="match status" value="1"/>
</dbReference>
<reference evidence="3" key="1">
    <citation type="journal article" date="2014" name="Science">
        <title>Ancient hybridizations among the ancestral genomes of bread wheat.</title>
        <authorList>
            <consortium name="International Wheat Genome Sequencing Consortium,"/>
            <person name="Marcussen T."/>
            <person name="Sandve S.R."/>
            <person name="Heier L."/>
            <person name="Spannagl M."/>
            <person name="Pfeifer M."/>
            <person name="Jakobsen K.S."/>
            <person name="Wulff B.B."/>
            <person name="Steuernagel B."/>
            <person name="Mayer K.F."/>
            <person name="Olsen O.A."/>
        </authorList>
    </citation>
    <scope>NUCLEOTIDE SEQUENCE [LARGE SCALE GENOMIC DNA]</scope>
    <source>
        <strain evidence="3">cv. AL8/78</strain>
    </source>
</reference>
<organism evidence="2 3">
    <name type="scientific">Aegilops tauschii subsp. strangulata</name>
    <name type="common">Goatgrass</name>
    <dbReference type="NCBI Taxonomy" id="200361"/>
    <lineage>
        <taxon>Eukaryota</taxon>
        <taxon>Viridiplantae</taxon>
        <taxon>Streptophyta</taxon>
        <taxon>Embryophyta</taxon>
        <taxon>Tracheophyta</taxon>
        <taxon>Spermatophyta</taxon>
        <taxon>Magnoliopsida</taxon>
        <taxon>Liliopsida</taxon>
        <taxon>Poales</taxon>
        <taxon>Poaceae</taxon>
        <taxon>BOP clade</taxon>
        <taxon>Pooideae</taxon>
        <taxon>Triticodae</taxon>
        <taxon>Triticeae</taxon>
        <taxon>Triticinae</taxon>
        <taxon>Aegilops</taxon>
    </lineage>
</organism>
<dbReference type="Gramene" id="AET5Gv20922200.1">
    <property type="protein sequence ID" value="AET5Gv20922200.1"/>
    <property type="gene ID" value="AET5Gv20922200"/>
</dbReference>
<dbReference type="EnsemblPlants" id="AET5Gv20922200.1">
    <property type="protein sequence ID" value="AET5Gv20922200.1"/>
    <property type="gene ID" value="AET5Gv20922200"/>
</dbReference>
<proteinExistence type="inferred from homology"/>
<dbReference type="InterPro" id="IPR003854">
    <property type="entry name" value="GASA"/>
</dbReference>
<accession>A0A453LVT8</accession>
<comment type="similarity">
    <text evidence="1">Belongs to the GASA family.</text>
</comment>